<reference evidence="2 3" key="1">
    <citation type="submission" date="2023-06" db="EMBL/GenBank/DDBJ databases">
        <title>Parasedimentitalea psychrophila sp. nov., a psychrophilic bacterium isolated from deep-sea sediment.</title>
        <authorList>
            <person name="Li A."/>
        </authorList>
    </citation>
    <scope>NUCLEOTIDE SEQUENCE [LARGE SCALE GENOMIC DNA]</scope>
    <source>
        <strain evidence="2 3">QS115</strain>
    </source>
</reference>
<feature type="region of interest" description="Disordered" evidence="1">
    <location>
        <begin position="94"/>
        <end position="117"/>
    </location>
</feature>
<dbReference type="KEGG" id="ppso:QPJ95_13305"/>
<dbReference type="AlphaFoldDB" id="A0A9Y2KUZ0"/>
<proteinExistence type="predicted"/>
<dbReference type="EMBL" id="CP127247">
    <property type="protein sequence ID" value="WIY23630.1"/>
    <property type="molecule type" value="Genomic_DNA"/>
</dbReference>
<gene>
    <name evidence="2" type="ORF">QPJ95_13305</name>
</gene>
<dbReference type="RefSeq" id="WP_270919990.1">
    <property type="nucleotide sequence ID" value="NZ_CP127247.1"/>
</dbReference>
<sequence>MSEYTANGLTLHWSEPVIDAARGMQRVVVKASPSDPANVLRIIYAQGNGPEGMIRGWPTGSDTETGLQTFAADLPRALPGKKLRWRPVLTSGIREADPGRGWQEVEPPASPRPPTDTKPFKHRLEFFARATAPLDPNPIVIGDTPDGLHIVYPLAKGGTVIGPRINGVYDQHGGDWMRIRSDGMGVVGVRAVLRTSDGANLLTEYSGLVDFGRDGQKRLLSGDPPPQAEACLTPRFVTAHPDWLWINRLQMIAFGRVTFATLLVEYDLYIMHSEATNVDEENA</sequence>
<keyword evidence="3" id="KW-1185">Reference proteome</keyword>
<name>A0A9Y2KUZ0_9RHOB</name>
<organism evidence="2 3">
    <name type="scientific">Parasedimentitalea psychrophila</name>
    <dbReference type="NCBI Taxonomy" id="2997337"/>
    <lineage>
        <taxon>Bacteria</taxon>
        <taxon>Pseudomonadati</taxon>
        <taxon>Pseudomonadota</taxon>
        <taxon>Alphaproteobacteria</taxon>
        <taxon>Rhodobacterales</taxon>
        <taxon>Paracoccaceae</taxon>
        <taxon>Parasedimentitalea</taxon>
    </lineage>
</organism>
<evidence type="ECO:0000313" key="2">
    <source>
        <dbReference type="EMBL" id="WIY23630.1"/>
    </source>
</evidence>
<dbReference type="Gene3D" id="2.40.160.20">
    <property type="match status" value="1"/>
</dbReference>
<evidence type="ECO:0000313" key="3">
    <source>
        <dbReference type="Proteomes" id="UP001238334"/>
    </source>
</evidence>
<dbReference type="Proteomes" id="UP001238334">
    <property type="component" value="Chromosome"/>
</dbReference>
<dbReference type="Pfam" id="PF11578">
    <property type="entry name" value="DUF3237"/>
    <property type="match status" value="1"/>
</dbReference>
<accession>A0A9Y2KUZ0</accession>
<protein>
    <submittedName>
        <fullName evidence="2">DUF3237 domain-containing protein</fullName>
    </submittedName>
</protein>
<evidence type="ECO:0000256" key="1">
    <source>
        <dbReference type="SAM" id="MobiDB-lite"/>
    </source>
</evidence>